<dbReference type="FunFam" id="2.60.40.10:FF:001004">
    <property type="entry name" value="Usherin"/>
    <property type="match status" value="1"/>
</dbReference>
<dbReference type="FunFam" id="2.60.40.10:FF:001285">
    <property type="entry name" value="Usherin"/>
    <property type="match status" value="1"/>
</dbReference>
<dbReference type="SMART" id="SM00282">
    <property type="entry name" value="LamG"/>
    <property type="match status" value="2"/>
</dbReference>
<dbReference type="Pfam" id="PF02210">
    <property type="entry name" value="Laminin_G_2"/>
    <property type="match status" value="2"/>
</dbReference>
<evidence type="ECO:0000256" key="5">
    <source>
        <dbReference type="ARBA" id="ARBA00022606"/>
    </source>
</evidence>
<evidence type="ECO:0000259" key="19">
    <source>
        <dbReference type="PROSITE" id="PS50025"/>
    </source>
</evidence>
<feature type="disulfide bond" evidence="16">
    <location>
        <begin position="585"/>
        <end position="594"/>
    </location>
</feature>
<feature type="region of interest" description="Disordered" evidence="17">
    <location>
        <begin position="1273"/>
        <end position="1293"/>
    </location>
</feature>
<feature type="domain" description="Fibronectin type-III" evidence="21">
    <location>
        <begin position="2302"/>
        <end position="2396"/>
    </location>
</feature>
<evidence type="ECO:0000256" key="16">
    <source>
        <dbReference type="PROSITE-ProRule" id="PRU00460"/>
    </source>
</evidence>
<evidence type="ECO:0000256" key="11">
    <source>
        <dbReference type="ARBA" id="ARBA00023180"/>
    </source>
</evidence>
<keyword evidence="18" id="KW-0812">Transmembrane</keyword>
<dbReference type="Pfam" id="PF00053">
    <property type="entry name" value="EGF_laminin"/>
    <property type="match status" value="8"/>
</dbReference>
<feature type="domain" description="Fibronectin type-III" evidence="21">
    <location>
        <begin position="3386"/>
        <end position="3515"/>
    </location>
</feature>
<dbReference type="SMART" id="SM00180">
    <property type="entry name" value="EGF_Lam"/>
    <property type="match status" value="8"/>
</dbReference>
<comment type="caution">
    <text evidence="16">Lacks conserved residue(s) required for the propagation of feature annotation.</text>
</comment>
<feature type="disulfide bond" evidence="16">
    <location>
        <begin position="855"/>
        <end position="869"/>
    </location>
</feature>
<feature type="region of interest" description="Disordered" evidence="17">
    <location>
        <begin position="974"/>
        <end position="999"/>
    </location>
</feature>
<gene>
    <name evidence="22" type="ORF">MDA_GLEAN10022878</name>
</gene>
<dbReference type="InterPro" id="IPR036116">
    <property type="entry name" value="FN3_sf"/>
</dbReference>
<dbReference type="FunFam" id="2.60.40.10:FF:001100">
    <property type="entry name" value="Usherin"/>
    <property type="match status" value="1"/>
</dbReference>
<feature type="domain" description="Fibronectin type-III" evidence="21">
    <location>
        <begin position="2492"/>
        <end position="2587"/>
    </location>
</feature>
<keyword evidence="5" id="KW-0716">Sensory transduction</keyword>
<feature type="domain" description="Fibronectin type-III" evidence="21">
    <location>
        <begin position="1168"/>
        <end position="1286"/>
    </location>
</feature>
<keyword evidence="10 16" id="KW-1015">Disulfide bond</keyword>
<dbReference type="FunFam" id="2.60.40.10:FF:000819">
    <property type="entry name" value="Usherin"/>
    <property type="match status" value="1"/>
</dbReference>
<evidence type="ECO:0000256" key="7">
    <source>
        <dbReference type="ARBA" id="ARBA00022737"/>
    </source>
</evidence>
<dbReference type="Pfam" id="PF00041">
    <property type="entry name" value="fn3"/>
    <property type="match status" value="16"/>
</dbReference>
<evidence type="ECO:0000256" key="4">
    <source>
        <dbReference type="ARBA" id="ARBA00022525"/>
    </source>
</evidence>
<evidence type="ECO:0000256" key="15">
    <source>
        <dbReference type="ARBA" id="ARBA00072076"/>
    </source>
</evidence>
<dbReference type="GO" id="GO:0007605">
    <property type="term" value="P:sensory perception of sound"/>
    <property type="evidence" value="ECO:0007669"/>
    <property type="project" value="UniProtKB-KW"/>
</dbReference>
<feature type="domain" description="Laminin G" evidence="19">
    <location>
        <begin position="1577"/>
        <end position="1754"/>
    </location>
</feature>
<dbReference type="FunFam" id="2.60.40.10:FF:001379">
    <property type="entry name" value="Usherin"/>
    <property type="match status" value="1"/>
</dbReference>
<evidence type="ECO:0000256" key="3">
    <source>
        <dbReference type="ARBA" id="ARBA00022475"/>
    </source>
</evidence>
<keyword evidence="18" id="KW-1133">Transmembrane helix</keyword>
<keyword evidence="6" id="KW-0732">Signal</keyword>
<evidence type="ECO:0000256" key="12">
    <source>
        <dbReference type="ARBA" id="ARBA00023273"/>
    </source>
</evidence>
<evidence type="ECO:0000256" key="14">
    <source>
        <dbReference type="ARBA" id="ARBA00023305"/>
    </source>
</evidence>
<dbReference type="FunFam" id="2.60.40.10:FF:001276">
    <property type="entry name" value="Usherin"/>
    <property type="match status" value="1"/>
</dbReference>
<dbReference type="FunFam" id="2.60.40.10:FF:001416">
    <property type="entry name" value="Usherin"/>
    <property type="match status" value="1"/>
</dbReference>
<name>L5M1H0_MYODS</name>
<organism evidence="22 23">
    <name type="scientific">Myotis davidii</name>
    <name type="common">David's myotis</name>
    <dbReference type="NCBI Taxonomy" id="225400"/>
    <lineage>
        <taxon>Eukaryota</taxon>
        <taxon>Metazoa</taxon>
        <taxon>Chordata</taxon>
        <taxon>Craniata</taxon>
        <taxon>Vertebrata</taxon>
        <taxon>Euteleostomi</taxon>
        <taxon>Mammalia</taxon>
        <taxon>Eutheria</taxon>
        <taxon>Laurasiatheria</taxon>
        <taxon>Chiroptera</taxon>
        <taxon>Yangochiroptera</taxon>
        <taxon>Vespertilionidae</taxon>
        <taxon>Myotis</taxon>
    </lineage>
</organism>
<feature type="domain" description="Fibronectin type-III" evidence="21">
    <location>
        <begin position="4518"/>
        <end position="4614"/>
    </location>
</feature>
<dbReference type="SMART" id="SM00060">
    <property type="entry name" value="FN3"/>
    <property type="match status" value="30"/>
</dbReference>
<feature type="disulfide bond" evidence="16">
    <location>
        <begin position="668"/>
        <end position="680"/>
    </location>
</feature>
<feature type="domain" description="Fibronectin type-III" evidence="21">
    <location>
        <begin position="3948"/>
        <end position="4045"/>
    </location>
</feature>
<dbReference type="FunFam" id="2.60.40.10:FF:001037">
    <property type="entry name" value="Usherin"/>
    <property type="match status" value="1"/>
</dbReference>
<dbReference type="FunFam" id="2.60.120.200:FF:000126">
    <property type="entry name" value="usherin"/>
    <property type="match status" value="1"/>
</dbReference>
<dbReference type="SMART" id="SM00560">
    <property type="entry name" value="LamGL"/>
    <property type="match status" value="1"/>
</dbReference>
<feature type="domain" description="Fibronectin type-III" evidence="21">
    <location>
        <begin position="4230"/>
        <end position="4314"/>
    </location>
</feature>
<dbReference type="GO" id="GO:0048513">
    <property type="term" value="P:animal organ development"/>
    <property type="evidence" value="ECO:0007669"/>
    <property type="project" value="UniProtKB-ARBA"/>
</dbReference>
<feature type="region of interest" description="Disordered" evidence="17">
    <location>
        <begin position="4301"/>
        <end position="4327"/>
    </location>
</feature>
<feature type="domain" description="Fibronectin type-III" evidence="21">
    <location>
        <begin position="4318"/>
        <end position="4417"/>
    </location>
</feature>
<dbReference type="FunFam" id="2.10.25.10:FF:000224">
    <property type="entry name" value="Usherin"/>
    <property type="match status" value="1"/>
</dbReference>
<feature type="compositionally biased region" description="Polar residues" evidence="17">
    <location>
        <begin position="1273"/>
        <end position="1282"/>
    </location>
</feature>
<feature type="domain" description="Fibronectin type-III" evidence="21">
    <location>
        <begin position="2400"/>
        <end position="2491"/>
    </location>
</feature>
<accession>L5M1H0</accession>
<dbReference type="InterPro" id="IPR000742">
    <property type="entry name" value="EGF"/>
</dbReference>
<protein>
    <recommendedName>
        <fullName evidence="15">Usherin</fullName>
    </recommendedName>
</protein>
<feature type="domain" description="Fibronectin type-III" evidence="21">
    <location>
        <begin position="1820"/>
        <end position="1919"/>
    </location>
</feature>
<feature type="domain" description="Fibronectin type-III" evidence="21">
    <location>
        <begin position="4615"/>
        <end position="4714"/>
    </location>
</feature>
<dbReference type="PRINTS" id="PR00011">
    <property type="entry name" value="EGFLAMININ"/>
</dbReference>
<dbReference type="GO" id="GO:0060171">
    <property type="term" value="C:stereocilium membrane"/>
    <property type="evidence" value="ECO:0007669"/>
    <property type="project" value="UniProtKB-SubCell"/>
</dbReference>
<feature type="domain" description="Fibronectin type-III" evidence="21">
    <location>
        <begin position="1073"/>
        <end position="1167"/>
    </location>
</feature>
<dbReference type="FunFam" id="2.60.40.10:FF:001099">
    <property type="entry name" value="Usherin"/>
    <property type="match status" value="1"/>
</dbReference>
<feature type="domain" description="Fibronectin type-III" evidence="21">
    <location>
        <begin position="4142"/>
        <end position="4229"/>
    </location>
</feature>
<feature type="domain" description="Fibronectin type-III" evidence="21">
    <location>
        <begin position="2591"/>
        <end position="2684"/>
    </location>
</feature>
<feature type="compositionally biased region" description="Basic and acidic residues" evidence="17">
    <location>
        <begin position="923"/>
        <end position="941"/>
    </location>
</feature>
<feature type="disulfide bond" evidence="16">
    <location>
        <begin position="738"/>
        <end position="747"/>
    </location>
</feature>
<dbReference type="InterPro" id="IPR013320">
    <property type="entry name" value="ConA-like_dom_sf"/>
</dbReference>
<dbReference type="FunFam" id="2.60.40.10:FF:001030">
    <property type="entry name" value="Usherin"/>
    <property type="match status" value="1"/>
</dbReference>
<dbReference type="Gene3D" id="2.60.120.200">
    <property type="match status" value="3"/>
</dbReference>
<dbReference type="Gene3D" id="2.10.25.10">
    <property type="entry name" value="Laminin"/>
    <property type="match status" value="8"/>
</dbReference>
<dbReference type="PANTHER" id="PTHR46957">
    <property type="entry name" value="CYTOKINE RECEPTOR"/>
    <property type="match status" value="1"/>
</dbReference>
<feature type="region of interest" description="Disordered" evidence="17">
    <location>
        <begin position="920"/>
        <end position="959"/>
    </location>
</feature>
<feature type="domain" description="Fibronectin type-III" evidence="21">
    <location>
        <begin position="2109"/>
        <end position="2195"/>
    </location>
</feature>
<feature type="domain" description="Fibronectin type-III" evidence="21">
    <location>
        <begin position="3800"/>
        <end position="3903"/>
    </location>
</feature>
<evidence type="ECO:0000256" key="1">
    <source>
        <dbReference type="ARBA" id="ARBA00004289"/>
    </source>
</evidence>
<feature type="domain" description="Laminin G" evidence="19">
    <location>
        <begin position="1440"/>
        <end position="1587"/>
    </location>
</feature>
<proteinExistence type="predicted"/>
<dbReference type="GO" id="GO:0005576">
    <property type="term" value="C:extracellular region"/>
    <property type="evidence" value="ECO:0007669"/>
    <property type="project" value="UniProtKB-SubCell"/>
</dbReference>
<feature type="domain" description="Laminin EGF-like" evidence="20">
    <location>
        <begin position="768"/>
        <end position="820"/>
    </location>
</feature>
<comment type="subcellular location">
    <subcellularLocation>
        <location evidence="1">Cell projection</location>
        <location evidence="1">Stereocilium membrane</location>
    </subcellularLocation>
    <subcellularLocation>
        <location evidence="2">Secreted</location>
    </subcellularLocation>
</comment>
<evidence type="ECO:0000313" key="23">
    <source>
        <dbReference type="Proteomes" id="UP000010556"/>
    </source>
</evidence>
<feature type="domain" description="Fibronectin type-III" evidence="21">
    <location>
        <begin position="4046"/>
        <end position="4138"/>
    </location>
</feature>
<dbReference type="InterPro" id="IPR002049">
    <property type="entry name" value="LE_dom"/>
</dbReference>
<dbReference type="EMBL" id="KB105638">
    <property type="protein sequence ID" value="ELK32172.1"/>
    <property type="molecule type" value="Genomic_DNA"/>
</dbReference>
<dbReference type="FunFam" id="2.60.40.10:FF:001236">
    <property type="entry name" value="Usherin"/>
    <property type="match status" value="1"/>
</dbReference>
<keyword evidence="9 18" id="KW-0472">Membrane</keyword>
<evidence type="ECO:0000256" key="2">
    <source>
        <dbReference type="ARBA" id="ARBA00004613"/>
    </source>
</evidence>
<dbReference type="FunFam" id="2.60.40.10:FF:001390">
    <property type="entry name" value="Usherin"/>
    <property type="match status" value="1"/>
</dbReference>
<feature type="domain" description="Laminin EGF-like" evidence="20">
    <location>
        <begin position="716"/>
        <end position="767"/>
    </location>
</feature>
<dbReference type="FunFam" id="2.10.25.10:FF:000090">
    <property type="entry name" value="laminin subunit alpha"/>
    <property type="match status" value="3"/>
</dbReference>
<feature type="domain" description="Laminin EGF-like" evidence="20">
    <location>
        <begin position="668"/>
        <end position="715"/>
    </location>
</feature>
<evidence type="ECO:0000256" key="17">
    <source>
        <dbReference type="SAM" id="MobiDB-lite"/>
    </source>
</evidence>
<keyword evidence="3" id="KW-1003">Cell membrane</keyword>
<dbReference type="InterPro" id="IPR001791">
    <property type="entry name" value="Laminin_G"/>
</dbReference>
<evidence type="ECO:0000256" key="9">
    <source>
        <dbReference type="ARBA" id="ARBA00023136"/>
    </source>
</evidence>
<feature type="domain" description="Laminin EGF-like" evidence="20">
    <location>
        <begin position="562"/>
        <end position="614"/>
    </location>
</feature>
<keyword evidence="4" id="KW-0964">Secreted</keyword>
<dbReference type="Pfam" id="PF13385">
    <property type="entry name" value="Laminin_G_3"/>
    <property type="match status" value="1"/>
</dbReference>
<keyword evidence="12" id="KW-0966">Cell projection</keyword>
<feature type="domain" description="Fibronectin type-III" evidence="21">
    <location>
        <begin position="4420"/>
        <end position="4517"/>
    </location>
</feature>
<dbReference type="InterPro" id="IPR013783">
    <property type="entry name" value="Ig-like_fold"/>
</dbReference>
<feature type="disulfide bond" evidence="16">
    <location>
        <begin position="529"/>
        <end position="538"/>
    </location>
</feature>
<keyword evidence="23" id="KW-1185">Reference proteome</keyword>
<dbReference type="CDD" id="cd00110">
    <property type="entry name" value="LamG"/>
    <property type="match status" value="2"/>
</dbReference>
<evidence type="ECO:0000256" key="8">
    <source>
        <dbReference type="ARBA" id="ARBA00022740"/>
    </source>
</evidence>
<dbReference type="InterPro" id="IPR003961">
    <property type="entry name" value="FN3_dom"/>
</dbReference>
<feature type="domain" description="Fibronectin type-III" evidence="21">
    <location>
        <begin position="1920"/>
        <end position="2006"/>
    </location>
</feature>
<dbReference type="PROSITE" id="PS01248">
    <property type="entry name" value="EGF_LAM_1"/>
    <property type="match status" value="2"/>
</dbReference>
<feature type="domain" description="Fibronectin type-III" evidence="21">
    <location>
        <begin position="2196"/>
        <end position="2298"/>
    </location>
</feature>
<keyword evidence="7" id="KW-0677">Repeat</keyword>
<reference evidence="23" key="1">
    <citation type="journal article" date="2013" name="Science">
        <title>Comparative analysis of bat genomes provides insight into the evolution of flight and immunity.</title>
        <authorList>
            <person name="Zhang G."/>
            <person name="Cowled C."/>
            <person name="Shi Z."/>
            <person name="Huang Z."/>
            <person name="Bishop-Lilly K.A."/>
            <person name="Fang X."/>
            <person name="Wynne J.W."/>
            <person name="Xiong Z."/>
            <person name="Baker M.L."/>
            <person name="Zhao W."/>
            <person name="Tachedjian M."/>
            <person name="Zhu Y."/>
            <person name="Zhou P."/>
            <person name="Jiang X."/>
            <person name="Ng J."/>
            <person name="Yang L."/>
            <person name="Wu L."/>
            <person name="Xiao J."/>
            <person name="Feng Y."/>
            <person name="Chen Y."/>
            <person name="Sun X."/>
            <person name="Zhang Y."/>
            <person name="Marsh G.A."/>
            <person name="Crameri G."/>
            <person name="Broder C.C."/>
            <person name="Frey K.G."/>
            <person name="Wang L.F."/>
            <person name="Wang J."/>
        </authorList>
    </citation>
    <scope>NUCLEOTIDE SEQUENCE [LARGE SCALE GENOMIC DNA]</scope>
</reference>
<dbReference type="FunFam" id="2.60.120.200:FF:000111">
    <property type="entry name" value="Usherin"/>
    <property type="match status" value="1"/>
</dbReference>
<feature type="domain" description="Laminin EGF-like" evidence="20">
    <location>
        <begin position="821"/>
        <end position="871"/>
    </location>
</feature>
<dbReference type="SUPFAM" id="SSF49899">
    <property type="entry name" value="Concanavalin A-like lectins/glucanases"/>
    <property type="match status" value="3"/>
</dbReference>
<feature type="domain" description="Laminin EGF-like" evidence="20">
    <location>
        <begin position="496"/>
        <end position="561"/>
    </location>
</feature>
<feature type="domain" description="Laminin EGF-like" evidence="20">
    <location>
        <begin position="615"/>
        <end position="667"/>
    </location>
</feature>
<dbReference type="FunFam" id="2.60.40.10:FF:001168">
    <property type="entry name" value="Usherin"/>
    <property type="match status" value="1"/>
</dbReference>
<dbReference type="CDD" id="cd00063">
    <property type="entry name" value="FN3"/>
    <property type="match status" value="29"/>
</dbReference>
<feature type="disulfide bond" evidence="16">
    <location>
        <begin position="791"/>
        <end position="800"/>
    </location>
</feature>
<dbReference type="SUPFAM" id="SSF57196">
    <property type="entry name" value="EGF/Laminin"/>
    <property type="match status" value="8"/>
</dbReference>
<evidence type="ECO:0000256" key="10">
    <source>
        <dbReference type="ARBA" id="ARBA00023157"/>
    </source>
</evidence>
<feature type="disulfide bond" evidence="16">
    <location>
        <begin position="670"/>
        <end position="687"/>
    </location>
</feature>
<dbReference type="PROSITE" id="PS50025">
    <property type="entry name" value="LAM_G_DOMAIN"/>
    <property type="match status" value="2"/>
</dbReference>
<dbReference type="FunFam" id="2.10.25.10:FF:000094">
    <property type="entry name" value="Laminin subunit alpha-2"/>
    <property type="match status" value="1"/>
</dbReference>
<dbReference type="FunFam" id="2.60.40.10:FF:001211">
    <property type="entry name" value="Usherin"/>
    <property type="match status" value="1"/>
</dbReference>
<feature type="domain" description="Fibronectin type-III" evidence="21">
    <location>
        <begin position="981"/>
        <end position="1069"/>
    </location>
</feature>
<dbReference type="FunFam" id="2.60.40.10:FF:001023">
    <property type="entry name" value="usherin"/>
    <property type="match status" value="1"/>
</dbReference>
<dbReference type="FunFam" id="2.60.40.10:FF:001945">
    <property type="entry name" value="Usherin"/>
    <property type="match status" value="1"/>
</dbReference>
<dbReference type="Gene3D" id="2.60.40.10">
    <property type="entry name" value="Immunoglobulins"/>
    <property type="match status" value="31"/>
</dbReference>
<feature type="domain" description="Fibronectin type-III" evidence="21">
    <location>
        <begin position="3607"/>
        <end position="3701"/>
    </location>
</feature>
<feature type="domain" description="Fibronectin type-III" evidence="21">
    <location>
        <begin position="1287"/>
        <end position="1391"/>
    </location>
</feature>
<dbReference type="PROSITE" id="PS00022">
    <property type="entry name" value="EGF_1"/>
    <property type="match status" value="1"/>
</dbReference>
<evidence type="ECO:0000256" key="6">
    <source>
        <dbReference type="ARBA" id="ARBA00022729"/>
    </source>
</evidence>
<evidence type="ECO:0000256" key="13">
    <source>
        <dbReference type="ARBA" id="ARBA00023292"/>
    </source>
</evidence>
<dbReference type="InterPro" id="IPR050713">
    <property type="entry name" value="RTP_Phos/Ushers"/>
</dbReference>
<dbReference type="PANTHER" id="PTHR46957:SF7">
    <property type="entry name" value="USHERIN"/>
    <property type="match status" value="1"/>
</dbReference>
<dbReference type="PROSITE" id="PS50027">
    <property type="entry name" value="EGF_LAM_2"/>
    <property type="match status" value="7"/>
</dbReference>
<dbReference type="FunFam" id="2.10.25.10:FF:000275">
    <property type="entry name" value="usherin"/>
    <property type="match status" value="2"/>
</dbReference>
<keyword evidence="11" id="KW-0325">Glycoprotein</keyword>
<keyword evidence="13 16" id="KW-0424">Laminin EGF-like domain</keyword>
<feature type="disulfide bond" evidence="16">
    <location>
        <begin position="689"/>
        <end position="698"/>
    </location>
</feature>
<dbReference type="FunFam" id="2.60.40.10:FF:001176">
    <property type="entry name" value="Usherin"/>
    <property type="match status" value="1"/>
</dbReference>
<evidence type="ECO:0000259" key="20">
    <source>
        <dbReference type="PROSITE" id="PS50027"/>
    </source>
</evidence>
<dbReference type="CDD" id="cd00055">
    <property type="entry name" value="EGF_Lam"/>
    <property type="match status" value="8"/>
</dbReference>
<dbReference type="InterPro" id="IPR006558">
    <property type="entry name" value="LamG-like"/>
</dbReference>
<feature type="transmembrane region" description="Helical" evidence="18">
    <location>
        <begin position="4825"/>
        <end position="4847"/>
    </location>
</feature>
<dbReference type="GO" id="GO:0007601">
    <property type="term" value="P:visual perception"/>
    <property type="evidence" value="ECO:0007669"/>
    <property type="project" value="UniProtKB-KW"/>
</dbReference>
<feature type="domain" description="Fibronectin type-III" evidence="21">
    <location>
        <begin position="3702"/>
        <end position="3799"/>
    </location>
</feature>
<sequence>MNGLTLSLSWGFLLHITETLIVAYFALISWADSQGLFPRLENVGAFKTVSVVPTHATCGLPDHSTFCRSSAVAESLQSCSQRLCVQDCPHRSAPPAYTALLSTGLGGCVAADTQDLRPDSPQNSTSFMFGNHTSCISSPPPPRLTASFTLAVWLKPEREGVMCIIEKMAHGQIVFKLTVSEEETTFYYRTVNGLQPPIKVMTLGRILVKKWIHLSVQVHQTKISFFINGLEEDSTAFDVQTLSGPIIDFASGATRIGQSLNGLEQFVGRMQDFRLYQVALTNREIGAIPAGALPTLHVQPHCRCPGSHPRVHPLRQRFCIPNDAEDTTRDRVSRLHPEAHPLSFVNDDDVETSWVSRVFTNVTQLNEGVTISIDLENGQYQVCHMVFIGVHNPGVSVTVTPTAVTRRASPIGASAPGKASPGDFIGRGYLLVSDCSSRGGEGVNSTFQGSQVNTSLPEMFLPLSQYSSKCDRCLPLYNDKPFRQGDQTHAFPCKPCQCHGHSRSCHYDISEDPFPSEHHRGGGGVCDDCEHNTTGRNCELCKEHFFRPVGADPSATDGCQPCECDAAGTRNGSLLCDQMGGQCACKRRASGRRCNRCQDGFFNLHGLDPDGCRPCNCNTSGTEDGDVTCHPHSGQCTCKANVIGLRCDRCSFGFKFLRSFHDGGCEPCRCHPFGSASKLCDPLSGQCECKAQASGLRCDTCREHFYGLDVTGCKACACHPAGSLPGTVCDAGTGQCRCKPHVGGRQCDGCLEGSFYLLQNNSFLCLPCDCDKTGTVNGSVLCDKSTGQCPCKSGVTGLRCSQCQPHRYNLTAGDFRGCRVCECDPAGSLPGTTCDPSSGQCRCLPKRQGRRCDQCQPGFYISPGNATGCLPCSCHTAGAAHHICNSRTGQCVCQDASTAGLSCDRCRDLYFGFDPQIGSVSEKNSKNKAPQDHGGGGRDNQEDVSPVRSVTGNGCAGADPSLPPMDAAAAFRCDTAPSQQPPPRGQVQSSSAIHLSWSPPDPPSAPWLTYRLFRDGSEIYTTEDQYPYDIQDFLDTALSPYTSYSYSVETSSVQGSTRSAAVAYRTRPGVPEGTLNLSYVIPVGSDSVTLTWTAASSRAGPIEKYLLSCAPFDDTQPCVPHEGGGTTATIWNLLPFTKYRFSVQACTSGGCLHSSPVTVTTAQAPPGGLGPPAVLAISSTKLRVEWAPPMEPNGIIARYELYMRRLRSDGESASAESRVFESSSWLSPRPLAESASENALKPPPAATTIPGLEPYTTYEFRVWAGNMAGSVSSPWASGQTGESEPISMAPPSVSPLSPHSLNVSWEKPADNVTRGDVVGYEINMISEQSPQQPAPVAFSQVLARTEPQQLSYIVSGLKPYRTYNFTVSLCNSVGCVTSASGAGQTLPAAPAQLRPPLVEGVSGTAVLARWLPPAELNGPSPVYQLERRETSLPAPGARAEKGVRFPGHGYYTFPSSTHPVNTDFTGIKASFRTREPGGLLVFAASPGNQEEYFALQLKHGRPYFLFDPQGSSVEVTTTNDDDKQYSDGKWHDIVAVRHQAFGWITLDGQYTGSSGLLNGSTVIGENTGVFVGGLPRGYAVLRKDAGFLELDPGTFHGGLDFEISFKFRTDQLNGLLLFMYNKDGPDFLAVELKSGILSLRLNTSLTFTRVDLWLGLSYCDGTWNKVTVRKEGALVSASLNELMERMSQPRAQPLAVNSAVYLGGVPSELQDSHAHLGLEPGFGGCMRDVAFERGTALRLASVSSGAVRVNLDGCLSSDSAVNCRGNDSILVYRGPEPSTQERGLQPFTEYLYRVMASHEGGSVWSDWSRGRTTGAAPRSVPAPSRVRSINGSSVEVAWDEPVEVRGVIEKYILRACPEGGGPGPPRTPCVTSELVHASNLTGVLTGLLPFRNYAVTLAACTLAGCTESSRALNISTPQEAPQEVQAPVAKSLANSLFLSWNPPKKANGIITQYSLYMDGTRIYSGIGESYTATDLAVFSPHQFLLCACTHVGCANSSLVKLYTAQLPPEQVNPPILTVLDSRTINAQWKQPRKLNGILERYLLYISNHMHDFTVWDVVYNSTELFQDHTLQHLLPGTKYLLKLGACTRGGCAVSEPSEARTEDCSPEGMPAPRAHSYSPHSFNISWTEPEHPNGVITRYGLYLDGLLIHNSSELSCHAYGFAPWSLHSFRVQACTARGCALGPLVENRTLEAPPAGTVSVLVRTEGSRRACLRWEGPSHPNGRLTYTVLLTGTFYADQAANNYTLLSGTRLVHRGEETNLWVPIDGLVPFTNYTVEVNASNTRGSLTSAPTAVVMPPGAPDGMLPPRLAAAAPTSLQVAWSTPARNNAPGSARYQLQMRPGPSSPALLELFSSPSASLSHEVRDLQPHTEYAFRVVASNGFGSALSPWILFMTTEDRPGPVDPPILLAVAPRAMLVTWQHPVKPNGVLTHYHLYQRGQLFLRAPGDATNRTVTRLRPHTAYAFQVEACTAPGCSLSPPSQAVWTPPDAPEGIPSPELFSDTPTSVILSWQPPAHPNGLVENITIERRAQGKEEVTALVTLPGNHSTRYMDKTAALSPWTKYEYRVLMSTLRGGTNSSAWAEVTTRPSRPAGVQPPTVHVLRPGAAEVTWKPPLIQNGDVLSYEIRMPDPHVTIMNVTPAVLSHVITGLTPFTDYSVSIVACSGGSRHLGGCTESLPTHVTTHPSPPQGVQPLSVVPLSESYAAVSWQPPSRPNGPGLRYELLRRKIQQPLASNPPEDLNLWHNIYSGTQRFYEDKGLSRYELLRRKIQQPLASNPPEDLNLWHNIYSGTQRFYEDKGLSSITSDVLYATTRDGEPQGMPPPEVVIINSTAARVIWTSPSSPNGVVTEYSVCVNKRLHKTGMDVPGSLLLPDLSPFTVYDIQVEVCTKYACVKSNGTQVTTMEDTPSDMPTPTVHSITSRSLQIDWTSPGKPNGIILGYDVLRKSWTPCPETPRAHSSELCKAVMCRKHETTCGHRCYDPEAKVCCAGVLHEAQPGHHCCDEKYIPLVLNSTGVCCGRRIQQAQPDHRCCAGYYVRVLPGEVCCPDAQHHRVAVGLGDACCGRMPYSTAGAQVCCAGRLRDGHGQQCCGGQLVSREAQCCGGADGGVAYSRLPGMACCGQDYVSVAETRCCSASSGASQPHVRKSSRVPVRCCQTALIPGSQACCNGVGYDPLESVCSDKAPTGTRATDTPEACGTLCPASAAATAHCGRCDFNFTSHVCTVVSGSRSSTERSPVAEACSSAEELVHTGSADMFSFTDANLEPYTTYEYRISAWNGYGRGFSEAVRASTKEDMPQGVSPPQWIRTDRPEDGILLSWKKPIQPNGHIIHYILLRDGVEYFRGRSLAFSDTTGIEPFQEYSYQLKACTVAGCAPSGEVVVTTPQGVPQSVLPPRITAPSADALHLSWDAPEKPNGIITEYQLRQVGKGLIHTETTDRREHTVTGNAKGVDADSRSSSGYGTSLLQQRSQTTALILDESVTRWFFSGLQPYTSYSFTLTACTSAGCTSSEPFLGQTLQAAPQGVWATPGHIIISSTAVELHWGPPDRPNGLISWYQLIRNGTSVFLGGSEKQHFTDQNLAPNSRYIYKLEATTGGGSSFSDEYLVQTPLLTPEEIHAPYNVTVIGPYSVFVAWTPPGILIPQMPVEYSVLLSAGSVAPVTSAVGQRQSVLLGNLAPFTPYEIRIQACQNGSCGVGSGTLVRTSEAAPMDLSPPVLRALGSTRIEVTWMPPKTPNGVITHYFIHRRPAGSDEEALVFVWTEGAFGFTDAAGTLRPFTLYEYQVRAQNSGGSVESLWTSARTLEAPPQDLPAPWAQATGAHSVLLNWTEPGSPNGIISRYHVVYQERPEDPTFSISPVRAFTVAGTSHQAHLFGLEPFTTYHIGVVAANEAGEVSSPWTVIQTPESSPSGLSNFTVEQRAGGRALLLRWSEPLRANGVIQGRKREGETERNIDVREAHQLVAVGPTSVELTWSEPVHPNGKITRYEVIRRCFGGNRTDADVVCTEYKADRDAFACRDAGLQPWTPCEYKIHAWNSAGHACSPWTAVRTRPAAPEGLSPPAITLVSAGPPTLLIAWLPPEQPNGVVQSYRLHRSGAPRPFRFDAVTFNYTDAELLPFSTYSYAVTACTSGGCGASEPAHTTTPEAAPVGVRPPGLRAVSATQINASWSPPAAQNGRITTYWLRSEGQEHPAGQGLSLLVAHLQPYTQYSFSLVACTRGGCTASAPTWARTLEAPPQDMDPPELQVTGSESIEVTWTPPRHPNGQVRSYELRRDGTIVYTGLETRYQDFTLTPGVEYGYTVTANNSQGGAVSPLVKDRTSPAAPSGMGPPTVQARGPQEISVAWDPPVRTNGQIVNYTLFVRGLLEGETRIVHINASHHSFGTRTLAVNQLQPFRRYEARIQACTLLGCASSDWASVLTPEMAPAMQPPPRLEVRMAPGGFQPTVSLWWAGPLRPNGQVLSYELYRRQVATQPGPPSPVLTYNGSASSFMDSNLLPFTEYEYQVWAVNSAGKAPSSWTRCRTGPAPPEGLGAPRFHAVSSTQAVVNISAPGKPNGIVSLYRLFSNSTGGAELVLSEGPAAQQTLRGLQPFTTYSVGVEACTCFNCCSRGPTAELRTRPAPPAGVASPHIQALASRTASVLWSPPLFPNGIIQSYELQLHRACLPHTEAPCTPSQTETQYRGPGPSASLGGLQPYTTYRLRVLAHNQAGSAASKWIRFTTQREPPQYQAPFSVTSNLTVVCVSWADSFLLHGPLKEFVLTDGGRRVYRGLDTTLYIPRTGDRTFLLQVTCTTEEGSVKTPLIQYDPSTGLGLVLATPGGKKGAGSRGTEFYDELWFIALMAVLGLILLAIFLSLILQRKIHKEPFIRERPPLVPAPKRTSPLSVYPPGETHMFDSVADVSDACSNVTLKSYTMHFEGLADTKIPRSGARVSLRSNHSISVLRIPSQSRLSQASQGSLHRSVSQLLELHDKKVLVDNALWETIMGHDSGLYLDEEDLMNAIKGFSSVTKEHTTFTDTHL</sequence>
<feature type="domain" description="Fibronectin type-III" evidence="21">
    <location>
        <begin position="2819"/>
        <end position="2907"/>
    </location>
</feature>
<feature type="domain" description="Fibronectin type-III" evidence="21">
    <location>
        <begin position="2007"/>
        <end position="2108"/>
    </location>
</feature>
<dbReference type="FunFam" id="2.60.40.10:FF:001882">
    <property type="entry name" value="Usherin"/>
    <property type="match status" value="1"/>
</dbReference>
<evidence type="ECO:0000256" key="18">
    <source>
        <dbReference type="SAM" id="Phobius"/>
    </source>
</evidence>
<feature type="domain" description="Fibronectin type-III" evidence="21">
    <location>
        <begin position="3295"/>
        <end position="3382"/>
    </location>
</feature>
<evidence type="ECO:0000259" key="21">
    <source>
        <dbReference type="PROSITE" id="PS50853"/>
    </source>
</evidence>
<dbReference type="FunFam" id="2.60.40.10:FF:001255">
    <property type="entry name" value="usherin"/>
    <property type="match status" value="1"/>
</dbReference>
<feature type="disulfide bond" evidence="16">
    <location>
        <begin position="843"/>
        <end position="852"/>
    </location>
</feature>
<dbReference type="PROSITE" id="PS50853">
    <property type="entry name" value="FN3"/>
    <property type="match status" value="28"/>
</dbReference>
<dbReference type="SUPFAM" id="SSF49265">
    <property type="entry name" value="Fibronectin type III"/>
    <property type="match status" value="19"/>
</dbReference>
<keyword evidence="8" id="KW-1009">Hearing</keyword>
<dbReference type="FunFam" id="2.60.40.10:FF:001085">
    <property type="entry name" value="Usherin"/>
    <property type="match status" value="1"/>
</dbReference>
<dbReference type="FunFam" id="2.60.40.10:FF:001227">
    <property type="entry name" value="Usherin"/>
    <property type="match status" value="1"/>
</dbReference>
<dbReference type="FunFam" id="2.10.25.10:FF:000313">
    <property type="entry name" value="Usherin"/>
    <property type="match status" value="1"/>
</dbReference>
<feature type="disulfide bond" evidence="16">
    <location>
        <begin position="638"/>
        <end position="647"/>
    </location>
</feature>
<dbReference type="Proteomes" id="UP000010556">
    <property type="component" value="Unassembled WGS sequence"/>
</dbReference>
<keyword evidence="14" id="KW-0844">Vision</keyword>
<feature type="domain" description="Fibronectin type-III" evidence="21">
    <location>
        <begin position="3516"/>
        <end position="3606"/>
    </location>
</feature>
<evidence type="ECO:0000313" key="22">
    <source>
        <dbReference type="EMBL" id="ELK32172.1"/>
    </source>
</evidence>
<dbReference type="FunFam" id="2.60.40.10:FF:001052">
    <property type="entry name" value="Usherin"/>
    <property type="match status" value="1"/>
</dbReference>
<dbReference type="FunFam" id="2.60.40.10:FF:000991">
    <property type="entry name" value="Usherin"/>
    <property type="match status" value="1"/>
</dbReference>